<comment type="caution">
    <text evidence="2">The sequence shown here is derived from an EMBL/GenBank/DDBJ whole genome shotgun (WGS) entry which is preliminary data.</text>
</comment>
<reference evidence="2" key="1">
    <citation type="submission" date="2013-01" db="EMBL/GenBank/DDBJ databases">
        <title>Genome draft of Hydrogenophaga taeniospiralis 2K1.</title>
        <authorList>
            <person name="Gomila M."/>
            <person name="Lalucat J."/>
        </authorList>
    </citation>
    <scope>NUCLEOTIDE SEQUENCE</scope>
    <source>
        <strain evidence="2">CCUG 15921</strain>
    </source>
</reference>
<dbReference type="AlphaFoldDB" id="A0A9X4P0T0"/>
<feature type="transmembrane region" description="Helical" evidence="1">
    <location>
        <begin position="6"/>
        <end position="26"/>
    </location>
</feature>
<proteinExistence type="predicted"/>
<evidence type="ECO:0000313" key="2">
    <source>
        <dbReference type="EMBL" id="MDG5973858.1"/>
    </source>
</evidence>
<dbReference type="PANTHER" id="PTHR38602:SF1">
    <property type="entry name" value="INNER MEMBRANE PROTEIN"/>
    <property type="match status" value="1"/>
</dbReference>
<organism evidence="2 3">
    <name type="scientific">Hydrogenophaga taeniospiralis CCUG 15921</name>
    <dbReference type="NCBI Taxonomy" id="1281780"/>
    <lineage>
        <taxon>Bacteria</taxon>
        <taxon>Pseudomonadati</taxon>
        <taxon>Pseudomonadota</taxon>
        <taxon>Betaproteobacteria</taxon>
        <taxon>Burkholderiales</taxon>
        <taxon>Comamonadaceae</taxon>
        <taxon>Hydrogenophaga</taxon>
    </lineage>
</organism>
<feature type="transmembrane region" description="Helical" evidence="1">
    <location>
        <begin position="46"/>
        <end position="64"/>
    </location>
</feature>
<protein>
    <recommendedName>
        <fullName evidence="4">DUF2065 domain-containing protein</fullName>
    </recommendedName>
</protein>
<name>A0A9X4P0T0_9BURK</name>
<evidence type="ECO:0000256" key="1">
    <source>
        <dbReference type="SAM" id="Phobius"/>
    </source>
</evidence>
<accession>A0A9X4P0T0</accession>
<dbReference type="Pfam" id="PF09838">
    <property type="entry name" value="DUF2065"/>
    <property type="match status" value="1"/>
</dbReference>
<keyword evidence="1" id="KW-1133">Transmembrane helix</keyword>
<keyword evidence="1" id="KW-0812">Transmembrane</keyword>
<evidence type="ECO:0008006" key="4">
    <source>
        <dbReference type="Google" id="ProtNLM"/>
    </source>
</evidence>
<dbReference type="EMBL" id="AOGK01000001">
    <property type="protein sequence ID" value="MDG5973858.1"/>
    <property type="molecule type" value="Genomic_DNA"/>
</dbReference>
<gene>
    <name evidence="2" type="ORF">H010_01255</name>
</gene>
<dbReference type="PANTHER" id="PTHR38602">
    <property type="entry name" value="INNER MEMBRANE PROTEIN-RELATED"/>
    <property type="match status" value="1"/>
</dbReference>
<sequence>MVGVPADAFWLALALVLIFEGLLPFIAPGVWRRMFSEILKLQDGQLRFFGLLSLVSGLLLWWWLI</sequence>
<evidence type="ECO:0000313" key="3">
    <source>
        <dbReference type="Proteomes" id="UP001152876"/>
    </source>
</evidence>
<keyword evidence="3" id="KW-1185">Reference proteome</keyword>
<keyword evidence="1" id="KW-0472">Membrane</keyword>
<dbReference type="Proteomes" id="UP001152876">
    <property type="component" value="Unassembled WGS sequence"/>
</dbReference>
<dbReference type="InterPro" id="IPR019201">
    <property type="entry name" value="DUF2065"/>
</dbReference>